<reference evidence="1 2" key="1">
    <citation type="submission" date="2024-04" db="EMBL/GenBank/DDBJ databases">
        <title>Draft genome sequence of Pseudophaeobacter arcticus NBRC 116598.</title>
        <authorList>
            <person name="Miyakawa T."/>
            <person name="Kusuya Y."/>
            <person name="Miura T."/>
        </authorList>
    </citation>
    <scope>NUCLEOTIDE SEQUENCE [LARGE SCALE GENOMIC DNA]</scope>
    <source>
        <strain evidence="1 2">SU-CL00105</strain>
    </source>
</reference>
<accession>A0ABQ0AGU7</accession>
<dbReference type="InterPro" id="IPR021445">
    <property type="entry name" value="DUF3095"/>
</dbReference>
<protein>
    <submittedName>
        <fullName evidence="1">DUF3095 domain-containing protein</fullName>
    </submittedName>
</protein>
<proteinExistence type="predicted"/>
<dbReference type="Pfam" id="PF11294">
    <property type="entry name" value="DUF3095"/>
    <property type="match status" value="1"/>
</dbReference>
<dbReference type="Proteomes" id="UP001441944">
    <property type="component" value="Unassembled WGS sequence"/>
</dbReference>
<evidence type="ECO:0000313" key="1">
    <source>
        <dbReference type="EMBL" id="GAA6195088.1"/>
    </source>
</evidence>
<sequence length="382" mass="41088">MHTAKFYESLPRQRHFSSLTKPAAFTPLPDDWVICCSDIVDSTGLIAAGKYKTVNMVGASVIAAMQNALDGAAFPYVFGGDGTSFAVSAAQAATARRTLARLRRWVKQEFGIALRVAMIPVHEVRAQGLDVTVARHAVSDNADYAMFSGGGLAWAEDQMKQGHCVIPENTDETPPDLTGLSCRWNTIPARNGLILSLVMVPGPMATASQFSRVAAEILTRTAALARGGHPVAAEGPGIALLPRGLGLEAKLTHGTGSVLRKWLSLMVGTMLTSWLFRHKKPMGQFDPTHYLAVMSDNADYRKFDDGLKMTIDCTPDLQSEITAILQKAQTAGHIRFGLHAQDEARLTCIVPSASSDDHVHFVDGAAGGYTRAASNMGKIQRE</sequence>
<evidence type="ECO:0000313" key="2">
    <source>
        <dbReference type="Proteomes" id="UP001441944"/>
    </source>
</evidence>
<organism evidence="1 2">
    <name type="scientific">Pseudophaeobacter arcticus</name>
    <dbReference type="NCBI Taxonomy" id="385492"/>
    <lineage>
        <taxon>Bacteria</taxon>
        <taxon>Pseudomonadati</taxon>
        <taxon>Pseudomonadota</taxon>
        <taxon>Alphaproteobacteria</taxon>
        <taxon>Rhodobacterales</taxon>
        <taxon>Paracoccaceae</taxon>
        <taxon>Pseudophaeobacter</taxon>
    </lineage>
</organism>
<comment type="caution">
    <text evidence="1">The sequence shown here is derived from an EMBL/GenBank/DDBJ whole genome shotgun (WGS) entry which is preliminary data.</text>
</comment>
<name>A0ABQ0AGU7_9RHOB</name>
<keyword evidence="2" id="KW-1185">Reference proteome</keyword>
<dbReference type="EMBL" id="BAABWU010000001">
    <property type="protein sequence ID" value="GAA6195088.1"/>
    <property type="molecule type" value="Genomic_DNA"/>
</dbReference>
<gene>
    <name evidence="1" type="ORF">NBRC116598_05320</name>
</gene>